<dbReference type="PANTHER" id="PTHR48111:SF40">
    <property type="entry name" value="PHOSPHATE REGULON TRANSCRIPTIONAL REGULATORY PROTEIN PHOB"/>
    <property type="match status" value="1"/>
</dbReference>
<evidence type="ECO:0000256" key="8">
    <source>
        <dbReference type="ARBA" id="ARBA00023251"/>
    </source>
</evidence>
<evidence type="ECO:0000256" key="5">
    <source>
        <dbReference type="ARBA" id="ARBA00023125"/>
    </source>
</evidence>
<dbReference type="PROSITE" id="PS51755">
    <property type="entry name" value="OMPR_PHOB"/>
    <property type="match status" value="1"/>
</dbReference>
<evidence type="ECO:0000256" key="1">
    <source>
        <dbReference type="ARBA" id="ARBA00022491"/>
    </source>
</evidence>
<keyword evidence="1" id="KW-0678">Repressor</keyword>
<evidence type="ECO:0000256" key="7">
    <source>
        <dbReference type="ARBA" id="ARBA00023163"/>
    </source>
</evidence>
<evidence type="ECO:0000256" key="4">
    <source>
        <dbReference type="ARBA" id="ARBA00023015"/>
    </source>
</evidence>
<dbReference type="GO" id="GO:0000976">
    <property type="term" value="F:transcription cis-regulatory region binding"/>
    <property type="evidence" value="ECO:0007669"/>
    <property type="project" value="TreeGrafter"/>
</dbReference>
<dbReference type="AlphaFoldDB" id="A0A2N8PS67"/>
<dbReference type="PANTHER" id="PTHR48111">
    <property type="entry name" value="REGULATOR OF RPOS"/>
    <property type="match status" value="1"/>
</dbReference>
<dbReference type="SMART" id="SM00448">
    <property type="entry name" value="REC"/>
    <property type="match status" value="1"/>
</dbReference>
<dbReference type="SUPFAM" id="SSF52172">
    <property type="entry name" value="CheY-like"/>
    <property type="match status" value="1"/>
</dbReference>
<keyword evidence="3" id="KW-0902">Two-component regulatory system</keyword>
<evidence type="ECO:0000313" key="15">
    <source>
        <dbReference type="EMBL" id="RVU93049.1"/>
    </source>
</evidence>
<dbReference type="InterPro" id="IPR011006">
    <property type="entry name" value="CheY-like_superfamily"/>
</dbReference>
<dbReference type="Pfam" id="PF00072">
    <property type="entry name" value="Response_reg"/>
    <property type="match status" value="1"/>
</dbReference>
<dbReference type="InterPro" id="IPR039420">
    <property type="entry name" value="WalR-like"/>
</dbReference>
<gene>
    <name evidence="15" type="ORF">EK398_21585</name>
    <name evidence="14" type="ORF">P7D43_17840</name>
</gene>
<dbReference type="GO" id="GO:0006355">
    <property type="term" value="P:regulation of DNA-templated transcription"/>
    <property type="evidence" value="ECO:0007669"/>
    <property type="project" value="InterPro"/>
</dbReference>
<keyword evidence="7" id="KW-0804">Transcription</keyword>
<dbReference type="RefSeq" id="WP_102872911.1">
    <property type="nucleotide sequence ID" value="NZ_JADPDV010000078.1"/>
</dbReference>
<keyword evidence="5 11" id="KW-0238">DNA-binding</keyword>
<dbReference type="SMART" id="SM00862">
    <property type="entry name" value="Trans_reg_C"/>
    <property type="match status" value="1"/>
</dbReference>
<reference evidence="15 16" key="1">
    <citation type="submission" date="2018-12" db="EMBL/GenBank/DDBJ databases">
        <title>A novel vanA-carrying plasmid in a clinical isolate of Enterococcus avium.</title>
        <authorList>
            <person name="Bernasconi O.J."/>
            <person name="Luzzaro F."/>
            <person name="Endimiani A."/>
        </authorList>
    </citation>
    <scope>NUCLEOTIDE SEQUENCE [LARGE SCALE GENOMIC DNA]</scope>
    <source>
        <strain evidence="15 16">LC0559/18</strain>
    </source>
</reference>
<evidence type="ECO:0000256" key="11">
    <source>
        <dbReference type="PROSITE-ProRule" id="PRU01091"/>
    </source>
</evidence>
<name>A0A2N8PS67_ENTAV</name>
<evidence type="ECO:0000313" key="16">
    <source>
        <dbReference type="Proteomes" id="UP000288388"/>
    </source>
</evidence>
<dbReference type="CDD" id="cd17574">
    <property type="entry name" value="REC_OmpR"/>
    <property type="match status" value="1"/>
</dbReference>
<evidence type="ECO:0000256" key="2">
    <source>
        <dbReference type="ARBA" id="ARBA00022553"/>
    </source>
</evidence>
<keyword evidence="6" id="KW-0010">Activator</keyword>
<dbReference type="GO" id="GO:0046677">
    <property type="term" value="P:response to antibiotic"/>
    <property type="evidence" value="ECO:0007669"/>
    <property type="project" value="UniProtKB-KW"/>
</dbReference>
<keyword evidence="2 10" id="KW-0597">Phosphoprotein</keyword>
<dbReference type="Gene3D" id="3.40.50.2300">
    <property type="match status" value="1"/>
</dbReference>
<evidence type="ECO:0000259" key="13">
    <source>
        <dbReference type="PROSITE" id="PS51755"/>
    </source>
</evidence>
<dbReference type="EMBL" id="JARPWH010000088">
    <property type="protein sequence ID" value="MDT2404233.1"/>
    <property type="molecule type" value="Genomic_DNA"/>
</dbReference>
<evidence type="ECO:0000256" key="9">
    <source>
        <dbReference type="ARBA" id="ARBA00023316"/>
    </source>
</evidence>
<dbReference type="Proteomes" id="UP001260773">
    <property type="component" value="Unassembled WGS sequence"/>
</dbReference>
<feature type="domain" description="Response regulatory" evidence="12">
    <location>
        <begin position="2"/>
        <end position="115"/>
    </location>
</feature>
<dbReference type="Proteomes" id="UP000288388">
    <property type="component" value="Unassembled WGS sequence"/>
</dbReference>
<keyword evidence="8" id="KW-0046">Antibiotic resistance</keyword>
<dbReference type="Pfam" id="PF00486">
    <property type="entry name" value="Trans_reg_C"/>
    <property type="match status" value="1"/>
</dbReference>
<evidence type="ECO:0000313" key="14">
    <source>
        <dbReference type="EMBL" id="MDT2404233.1"/>
    </source>
</evidence>
<comment type="caution">
    <text evidence="15">The sequence shown here is derived from an EMBL/GenBank/DDBJ whole genome shotgun (WGS) entry which is preliminary data.</text>
</comment>
<dbReference type="PROSITE" id="PS50110">
    <property type="entry name" value="RESPONSE_REGULATORY"/>
    <property type="match status" value="1"/>
</dbReference>
<proteinExistence type="predicted"/>
<dbReference type="Gene3D" id="1.10.10.10">
    <property type="entry name" value="Winged helix-like DNA-binding domain superfamily/Winged helix DNA-binding domain"/>
    <property type="match status" value="1"/>
</dbReference>
<dbReference type="CDD" id="cd00383">
    <property type="entry name" value="trans_reg_C"/>
    <property type="match status" value="1"/>
</dbReference>
<evidence type="ECO:0000259" key="12">
    <source>
        <dbReference type="PROSITE" id="PS50110"/>
    </source>
</evidence>
<evidence type="ECO:0000256" key="3">
    <source>
        <dbReference type="ARBA" id="ARBA00023012"/>
    </source>
</evidence>
<dbReference type="InterPro" id="IPR001867">
    <property type="entry name" value="OmpR/PhoB-type_DNA-bd"/>
</dbReference>
<feature type="modified residue" description="4-aspartylphosphate" evidence="10">
    <location>
        <position position="51"/>
    </location>
</feature>
<dbReference type="InterPro" id="IPR036388">
    <property type="entry name" value="WH-like_DNA-bd_sf"/>
</dbReference>
<dbReference type="GO" id="GO:0071555">
    <property type="term" value="P:cell wall organization"/>
    <property type="evidence" value="ECO:0007669"/>
    <property type="project" value="UniProtKB-KW"/>
</dbReference>
<dbReference type="FunFam" id="1.10.10.10:FF:000018">
    <property type="entry name" value="DNA-binding response regulator ResD"/>
    <property type="match status" value="1"/>
</dbReference>
<organism evidence="15 16">
    <name type="scientific">Enterococcus avium</name>
    <name type="common">Streptococcus avium</name>
    <dbReference type="NCBI Taxonomy" id="33945"/>
    <lineage>
        <taxon>Bacteria</taxon>
        <taxon>Bacillati</taxon>
        <taxon>Bacillota</taxon>
        <taxon>Bacilli</taxon>
        <taxon>Lactobacillales</taxon>
        <taxon>Enterococcaceae</taxon>
        <taxon>Enterococcus</taxon>
    </lineage>
</organism>
<dbReference type="GO" id="GO:0032993">
    <property type="term" value="C:protein-DNA complex"/>
    <property type="evidence" value="ECO:0007669"/>
    <property type="project" value="TreeGrafter"/>
</dbReference>
<evidence type="ECO:0000256" key="6">
    <source>
        <dbReference type="ARBA" id="ARBA00023159"/>
    </source>
</evidence>
<keyword evidence="9" id="KW-0961">Cell wall biogenesis/degradation</keyword>
<keyword evidence="4" id="KW-0805">Transcription regulation</keyword>
<dbReference type="Gene3D" id="6.10.250.690">
    <property type="match status" value="1"/>
</dbReference>
<dbReference type="InterPro" id="IPR001789">
    <property type="entry name" value="Sig_transdc_resp-reg_receiver"/>
</dbReference>
<evidence type="ECO:0000256" key="10">
    <source>
        <dbReference type="PROSITE-ProRule" id="PRU00169"/>
    </source>
</evidence>
<feature type="DNA-binding region" description="OmpR/PhoB-type" evidence="11">
    <location>
        <begin position="126"/>
        <end position="225"/>
    </location>
</feature>
<dbReference type="EMBL" id="RYZS01000002">
    <property type="protein sequence ID" value="RVU93049.1"/>
    <property type="molecule type" value="Genomic_DNA"/>
</dbReference>
<feature type="domain" description="OmpR/PhoB-type" evidence="13">
    <location>
        <begin position="126"/>
        <end position="225"/>
    </location>
</feature>
<dbReference type="GO" id="GO:0000156">
    <property type="term" value="F:phosphorelay response regulator activity"/>
    <property type="evidence" value="ECO:0007669"/>
    <property type="project" value="TreeGrafter"/>
</dbReference>
<sequence length="227" mass="26280">MKILIIEDNEQIVDVLKRYLNKEEYETAVIHDGKEALPYFEKHSVDFVLLDIMLPNVDGFTICQQIREKSTVPIIMITAKSEDADRILGLEVGADDYIIKPFSPKDVLSRIKAILRRIHFEKEPSVNQLSLGSLRLFLEKRQAIVNQQEIKLTKKEFELLVLFAKYPNKVFTRDNLLDAVWGYDYYGDSRTVDSHIKRLRAKLKKAGVTDCQIETVWGEGYRIEVCS</sequence>
<protein>
    <submittedName>
        <fullName evidence="15">Response regulator transcription factor</fullName>
    </submittedName>
</protein>
<dbReference type="FunFam" id="3.40.50.2300:FF:000001">
    <property type="entry name" value="DNA-binding response regulator PhoB"/>
    <property type="match status" value="1"/>
</dbReference>
<reference evidence="14" key="2">
    <citation type="submission" date="2023-03" db="EMBL/GenBank/DDBJ databases">
        <authorList>
            <person name="Shen W."/>
            <person name="Cai J."/>
        </authorList>
    </citation>
    <scope>NUCLEOTIDE SEQUENCE</scope>
    <source>
        <strain evidence="14">P33-2</strain>
    </source>
</reference>
<dbReference type="GO" id="GO:0005829">
    <property type="term" value="C:cytosol"/>
    <property type="evidence" value="ECO:0007669"/>
    <property type="project" value="TreeGrafter"/>
</dbReference>
<accession>A0A2N8PS67</accession>